<comment type="caution">
    <text evidence="7">The sequence shown here is derived from an EMBL/GenBank/DDBJ whole genome shotgun (WGS) entry which is preliminary data.</text>
</comment>
<organism evidence="7 8">
    <name type="scientific">Candidatus Niyogibacteria bacterium RIFCSPLOWO2_12_FULL_41_13</name>
    <dbReference type="NCBI Taxonomy" id="1801726"/>
    <lineage>
        <taxon>Bacteria</taxon>
        <taxon>Candidatus Niyogiibacteriota</taxon>
    </lineage>
</organism>
<dbReference type="NCBIfam" id="TIGR00231">
    <property type="entry name" value="small_GTP"/>
    <property type="match status" value="1"/>
</dbReference>
<dbReference type="Pfam" id="PF11987">
    <property type="entry name" value="IF-2"/>
    <property type="match status" value="1"/>
</dbReference>
<keyword evidence="3" id="KW-0547">Nucleotide-binding</keyword>
<dbReference type="PROSITE" id="PS51722">
    <property type="entry name" value="G_TR_2"/>
    <property type="match status" value="1"/>
</dbReference>
<dbReference type="CDD" id="cd01887">
    <property type="entry name" value="IF2_eIF5B"/>
    <property type="match status" value="1"/>
</dbReference>
<evidence type="ECO:0000256" key="3">
    <source>
        <dbReference type="ARBA" id="ARBA00022741"/>
    </source>
</evidence>
<dbReference type="FunFam" id="3.40.50.300:FF:000019">
    <property type="entry name" value="Translation initiation factor IF-2"/>
    <property type="match status" value="1"/>
</dbReference>
<dbReference type="EMBL" id="MHMS01000012">
    <property type="protein sequence ID" value="OGZ32194.1"/>
    <property type="molecule type" value="Genomic_DNA"/>
</dbReference>
<dbReference type="GO" id="GO:0005737">
    <property type="term" value="C:cytoplasm"/>
    <property type="evidence" value="ECO:0007669"/>
    <property type="project" value="TreeGrafter"/>
</dbReference>
<comment type="similarity">
    <text evidence="1">Belongs to the TRAFAC class translation factor GTPase superfamily. Classic translation factor GTPase family. IF-2 subfamily.</text>
</comment>
<dbReference type="InterPro" id="IPR053905">
    <property type="entry name" value="EF-G-like_DII"/>
</dbReference>
<dbReference type="Gene3D" id="3.40.50.10050">
    <property type="entry name" value="Translation initiation factor IF- 2, domain 3"/>
    <property type="match status" value="1"/>
</dbReference>
<sequence>MQEKKEKLIPKPPVVVVLGHIDHGKTTLLDQIKKTNLAEKEISGITQHLGAYEASAKTKEGKQGKITFLDTPGHEAFEKIRSQGAKAADLAILVIAADEGIKPQTKEALRTIEEAKIPFLIALNKIDKPGSEPERVKQELASLGILIEEWGGKIPLVKISAKTGEGIAELLEMILLMAEMEELTADPEKPGSGVVIETESNFKRGNGALLLIQEGTLHLGKFVLFPQSYSPVKILEDFAGHPVNKASFSSPVRIYGIKNLPAVGSWFKEINSKTEVLNFLEQEKTIEIKKEKKEIPKESEKIAVYLILKADAGGSLEALENLVLGLQKNYPELDFKILRKSLGDISEDDINLSSVKEGTIILGFKIKPEKRMEELALRFKTKIGVFEVVYQALDWLKEEVKSRIPEKIIATKLGNARILKTFGKKSGSQIIGGEIIEGVIQEKSKFKILRKSNVIGEGEITELEQNKIKTKEVGSGQFGVLAKSKIEIAPKDILEIFKEEKEKRL</sequence>
<dbReference type="InterPro" id="IPR009000">
    <property type="entry name" value="Transl_B-barrel_sf"/>
</dbReference>
<keyword evidence="2" id="KW-0396">Initiation factor</keyword>
<dbReference type="InterPro" id="IPR005225">
    <property type="entry name" value="Small_GTP-bd"/>
</dbReference>
<dbReference type="GO" id="GO:0005525">
    <property type="term" value="F:GTP binding"/>
    <property type="evidence" value="ECO:0007669"/>
    <property type="project" value="UniProtKB-KW"/>
</dbReference>
<dbReference type="InterPro" id="IPR000795">
    <property type="entry name" value="T_Tr_GTP-bd_dom"/>
</dbReference>
<evidence type="ECO:0000313" key="8">
    <source>
        <dbReference type="Proteomes" id="UP000176787"/>
    </source>
</evidence>
<dbReference type="InterPro" id="IPR027417">
    <property type="entry name" value="P-loop_NTPase"/>
</dbReference>
<dbReference type="PANTHER" id="PTHR43381">
    <property type="entry name" value="TRANSLATION INITIATION FACTOR IF-2-RELATED"/>
    <property type="match status" value="1"/>
</dbReference>
<dbReference type="AlphaFoldDB" id="A0A1G2F291"/>
<dbReference type="Gene3D" id="3.40.50.300">
    <property type="entry name" value="P-loop containing nucleotide triphosphate hydrolases"/>
    <property type="match status" value="1"/>
</dbReference>
<dbReference type="Proteomes" id="UP000176787">
    <property type="component" value="Unassembled WGS sequence"/>
</dbReference>
<dbReference type="GO" id="GO:0003924">
    <property type="term" value="F:GTPase activity"/>
    <property type="evidence" value="ECO:0007669"/>
    <property type="project" value="InterPro"/>
</dbReference>
<dbReference type="GO" id="GO:0003743">
    <property type="term" value="F:translation initiation factor activity"/>
    <property type="evidence" value="ECO:0007669"/>
    <property type="project" value="UniProtKB-KW"/>
</dbReference>
<keyword evidence="4" id="KW-0648">Protein biosynthesis</keyword>
<keyword evidence="5" id="KW-0342">GTP-binding</keyword>
<dbReference type="InterPro" id="IPR036925">
    <property type="entry name" value="TIF_IF2_dom3_sf"/>
</dbReference>
<evidence type="ECO:0000259" key="6">
    <source>
        <dbReference type="PROSITE" id="PS51722"/>
    </source>
</evidence>
<proteinExistence type="inferred from homology"/>
<feature type="domain" description="Tr-type G" evidence="6">
    <location>
        <begin position="10"/>
        <end position="184"/>
    </location>
</feature>
<dbReference type="SUPFAM" id="SSF52540">
    <property type="entry name" value="P-loop containing nucleoside triphosphate hydrolases"/>
    <property type="match status" value="1"/>
</dbReference>
<dbReference type="SUPFAM" id="SSF52156">
    <property type="entry name" value="Initiation factor IF2/eIF5b, domain 3"/>
    <property type="match status" value="1"/>
</dbReference>
<dbReference type="InterPro" id="IPR015760">
    <property type="entry name" value="TIF_IF2"/>
</dbReference>
<dbReference type="Pfam" id="PF22042">
    <property type="entry name" value="EF-G_D2"/>
    <property type="match status" value="1"/>
</dbReference>
<reference evidence="7 8" key="1">
    <citation type="journal article" date="2016" name="Nat. Commun.">
        <title>Thousands of microbial genomes shed light on interconnected biogeochemical processes in an aquifer system.</title>
        <authorList>
            <person name="Anantharaman K."/>
            <person name="Brown C.T."/>
            <person name="Hug L.A."/>
            <person name="Sharon I."/>
            <person name="Castelle C.J."/>
            <person name="Probst A.J."/>
            <person name="Thomas B.C."/>
            <person name="Singh A."/>
            <person name="Wilkins M.J."/>
            <person name="Karaoz U."/>
            <person name="Brodie E.L."/>
            <person name="Williams K.H."/>
            <person name="Hubbard S.S."/>
            <person name="Banfield J.F."/>
        </authorList>
    </citation>
    <scope>NUCLEOTIDE SEQUENCE [LARGE SCALE GENOMIC DNA]</scope>
</reference>
<evidence type="ECO:0000313" key="7">
    <source>
        <dbReference type="EMBL" id="OGZ32194.1"/>
    </source>
</evidence>
<dbReference type="InterPro" id="IPR023115">
    <property type="entry name" value="TIF_IF2_dom3"/>
</dbReference>
<accession>A0A1G2F291</accession>
<dbReference type="PRINTS" id="PR00315">
    <property type="entry name" value="ELONGATNFCT"/>
</dbReference>
<dbReference type="Gene3D" id="2.40.30.10">
    <property type="entry name" value="Translation factors"/>
    <property type="match status" value="2"/>
</dbReference>
<evidence type="ECO:0000256" key="4">
    <source>
        <dbReference type="ARBA" id="ARBA00022917"/>
    </source>
</evidence>
<evidence type="ECO:0000256" key="2">
    <source>
        <dbReference type="ARBA" id="ARBA00022540"/>
    </source>
</evidence>
<name>A0A1G2F291_9BACT</name>
<dbReference type="PANTHER" id="PTHR43381:SF5">
    <property type="entry name" value="TR-TYPE G DOMAIN-CONTAINING PROTEIN"/>
    <property type="match status" value="1"/>
</dbReference>
<gene>
    <name evidence="7" type="ORF">A3H02_00730</name>
</gene>
<dbReference type="SUPFAM" id="SSF50447">
    <property type="entry name" value="Translation proteins"/>
    <property type="match status" value="2"/>
</dbReference>
<protein>
    <recommendedName>
        <fullName evidence="6">Tr-type G domain-containing protein</fullName>
    </recommendedName>
</protein>
<dbReference type="STRING" id="1801726.A3H02_00730"/>
<dbReference type="Pfam" id="PF00009">
    <property type="entry name" value="GTP_EFTU"/>
    <property type="match status" value="1"/>
</dbReference>
<evidence type="ECO:0000256" key="5">
    <source>
        <dbReference type="ARBA" id="ARBA00023134"/>
    </source>
</evidence>
<evidence type="ECO:0000256" key="1">
    <source>
        <dbReference type="ARBA" id="ARBA00007733"/>
    </source>
</evidence>